<organism evidence="1">
    <name type="scientific">Bacteriophage sp</name>
    <dbReference type="NCBI Taxonomy" id="38018"/>
    <lineage>
        <taxon>Viruses</taxon>
    </lineage>
</organism>
<proteinExistence type="predicted"/>
<sequence length="125" mass="14315">MTNNIFSMPIGLRGTSTVWHNDTKIGICLTSNNSPLLGNFVPLNEISVMDNKGDNPLSENELKTITEIRTDIYEISPEHERYMLLDADEEIYLGERVIHLFYLSHRDEFLVVGINYSIINPEKIC</sequence>
<accession>A0A8D9PEM6</accession>
<reference evidence="1" key="1">
    <citation type="journal article" date="2021" name="Proc. Natl. Acad. Sci. U.S.A.">
        <title>A Catalog of Tens of Thousands of Viruses from Human Metagenomes Reveals Hidden Associations with Chronic Diseases.</title>
        <authorList>
            <person name="Tisza M.J."/>
            <person name="Buck C.B."/>
        </authorList>
    </citation>
    <scope>NUCLEOTIDE SEQUENCE</scope>
    <source>
        <strain evidence="1">CtOZu12</strain>
    </source>
</reference>
<protein>
    <submittedName>
        <fullName evidence="1">Uncharacterized protein</fullName>
    </submittedName>
</protein>
<evidence type="ECO:0000313" key="1">
    <source>
        <dbReference type="EMBL" id="DAD55851.1"/>
    </source>
</evidence>
<name>A0A8D9PEM6_9VIRU</name>
<dbReference type="EMBL" id="BK029940">
    <property type="protein sequence ID" value="DAD55851.1"/>
    <property type="molecule type" value="Genomic_DNA"/>
</dbReference>